<evidence type="ECO:0000313" key="3">
    <source>
        <dbReference type="Proteomes" id="UP000199137"/>
    </source>
</evidence>
<protein>
    <submittedName>
        <fullName evidence="2">Uncharacterized protein</fullName>
    </submittedName>
</protein>
<feature type="compositionally biased region" description="Pro residues" evidence="1">
    <location>
        <begin position="179"/>
        <end position="193"/>
    </location>
</feature>
<organism evidence="2 3">
    <name type="scientific">Amycolatopsis rubida</name>
    <dbReference type="NCBI Taxonomy" id="112413"/>
    <lineage>
        <taxon>Bacteria</taxon>
        <taxon>Bacillati</taxon>
        <taxon>Actinomycetota</taxon>
        <taxon>Actinomycetes</taxon>
        <taxon>Pseudonocardiales</taxon>
        <taxon>Pseudonocardiaceae</taxon>
        <taxon>Amycolatopsis</taxon>
    </lineage>
</organism>
<evidence type="ECO:0000256" key="1">
    <source>
        <dbReference type="SAM" id="MobiDB-lite"/>
    </source>
</evidence>
<dbReference type="Proteomes" id="UP000199137">
    <property type="component" value="Unassembled WGS sequence"/>
</dbReference>
<evidence type="ECO:0000313" key="2">
    <source>
        <dbReference type="EMBL" id="SFO35367.1"/>
    </source>
</evidence>
<sequence length="247" mass="25485">MPGSAEQPRVHAPVLAGVVQLSEITVPRTEAATELRACAADRAKYGSAVRRSTARDTRSPPCPLPRGACGCASGSGDCFVVAFAFAARACRRATPAGIAAIIAGLPTIVMLLPRSPSLFRAHNLSTGATVQRPGQPWRAIHAAGIRRASSASGCATQPGAAYLGQSGFSPQPGVSAQPGYPPQPGAPGHPPQPWSSTQPGHPAQSGTVNPAPQNGYRLKRPHRSLDTRHSAGIRQARAASKASRHSP</sequence>
<feature type="region of interest" description="Disordered" evidence="1">
    <location>
        <begin position="162"/>
        <end position="247"/>
    </location>
</feature>
<dbReference type="EMBL" id="FOWC01000001">
    <property type="protein sequence ID" value="SFO35367.1"/>
    <property type="molecule type" value="Genomic_DNA"/>
</dbReference>
<gene>
    <name evidence="2" type="ORF">SAMN05421854_1011610</name>
</gene>
<feature type="compositionally biased region" description="Polar residues" evidence="1">
    <location>
        <begin position="194"/>
        <end position="212"/>
    </location>
</feature>
<reference evidence="2 3" key="1">
    <citation type="submission" date="2016-10" db="EMBL/GenBank/DDBJ databases">
        <authorList>
            <person name="de Groot N.N."/>
        </authorList>
    </citation>
    <scope>NUCLEOTIDE SEQUENCE [LARGE SCALE GENOMIC DNA]</scope>
    <source>
        <strain evidence="2 3">DSM 44637</strain>
    </source>
</reference>
<name>A0A1I5GHE2_9PSEU</name>
<dbReference type="AlphaFoldDB" id="A0A1I5GHE2"/>
<proteinExistence type="predicted"/>
<accession>A0A1I5GHE2</accession>